<feature type="compositionally biased region" description="Basic and acidic residues" evidence="3">
    <location>
        <begin position="1"/>
        <end position="39"/>
    </location>
</feature>
<dbReference type="OrthoDB" id="25039at2759"/>
<dbReference type="GO" id="GO:0003796">
    <property type="term" value="F:lysozyme activity"/>
    <property type="evidence" value="ECO:0007669"/>
    <property type="project" value="InterPro"/>
</dbReference>
<dbReference type="InterPro" id="IPR051595">
    <property type="entry name" value="GH25_Enzymes"/>
</dbReference>
<accession>A0A9P1IDM3</accession>
<dbReference type="FunFam" id="3.20.20.80:FF:000129">
    <property type="entry name" value="Lysozyme-like protein 7"/>
    <property type="match status" value="1"/>
</dbReference>
<dbReference type="GO" id="GO:0009253">
    <property type="term" value="P:peptidoglycan catabolic process"/>
    <property type="evidence" value="ECO:0007669"/>
    <property type="project" value="InterPro"/>
</dbReference>
<dbReference type="Proteomes" id="UP001152747">
    <property type="component" value="Unassembled WGS sequence"/>
</dbReference>
<dbReference type="PROSITE" id="PS51904">
    <property type="entry name" value="GLYCOSYL_HYDROL_F25_2"/>
    <property type="match status" value="1"/>
</dbReference>
<dbReference type="EMBL" id="CANHGI010000002">
    <property type="protein sequence ID" value="CAI5442770.1"/>
    <property type="molecule type" value="Genomic_DNA"/>
</dbReference>
<dbReference type="PANTHER" id="PTHR23208:SF14">
    <property type="entry name" value="GLYCOSIDE HYDROLASE FAMILY 25 PROTEIN-RELATED"/>
    <property type="match status" value="1"/>
</dbReference>
<sequence>MTDSLRKNEKSQDKTKEEKDEKEKKNDSDDSEKKKENKESPVIIKAPTKKKSEIESEDEKSEDDTQRKKKKKNLSIRPAASVRSHATLSTQRKVKKDKDGADLEERKTEREKKKKDKKKKKRSKKPTTSTREQHHEDKSIIEQARQKYNLITPKNEVEIEVLELEAPLSTQCKYMEAYKLVLEQTYTLLISLMRRGNGTTGFDNIKSEKGNTAPDKLCKSLMLSSVFWSTATEFQPALLDSVKSNTAQIAAAERHLQEKGPKHMKKIRKFIEQYYPTYVELKMSLLKLNKTRPDSVHEKEDLLKKISSFVKERYKDGKHTHAAEIQCALTEIMLYHRATEKNWYNIAERKMCTANFCPEDDRNPFALAIGASAQPTQFKVLPVVDSTIAIKFQNIIARPAPVVPSNLASYAYALDFSVPATLSALQCVKKAGYQAIFVRAYNPSGQGSFDTNSCNTIQNAYSAGLGIEVYLTPQPSSTKQGYQQLDEVYQGLTAKGITIRSIWIQVTSPANWKNGATANVNFINSIIARARQYGLTVGVYTSYYDWNQITNGWTNVGSDVLLWYWNVLGGGVAGESPANFQDFRAFGCWTAPTVKQFAQVETVCGLTVNRDVYATSSMSMSDAIAESNDVASQGIFVGQIGLAH</sequence>
<organism evidence="4 5">
    <name type="scientific">Caenorhabditis angaria</name>
    <dbReference type="NCBI Taxonomy" id="860376"/>
    <lineage>
        <taxon>Eukaryota</taxon>
        <taxon>Metazoa</taxon>
        <taxon>Ecdysozoa</taxon>
        <taxon>Nematoda</taxon>
        <taxon>Chromadorea</taxon>
        <taxon>Rhabditida</taxon>
        <taxon>Rhabditina</taxon>
        <taxon>Rhabditomorpha</taxon>
        <taxon>Rhabditoidea</taxon>
        <taxon>Rhabditidae</taxon>
        <taxon>Peloderinae</taxon>
        <taxon>Caenorhabditis</taxon>
    </lineage>
</organism>
<feature type="compositionally biased region" description="Basic residues" evidence="3">
    <location>
        <begin position="112"/>
        <end position="125"/>
    </location>
</feature>
<comment type="similarity">
    <text evidence="1">Belongs to the glycosyl hydrolase 25 family.</text>
</comment>
<evidence type="ECO:0000256" key="1">
    <source>
        <dbReference type="ARBA" id="ARBA00010646"/>
    </source>
</evidence>
<evidence type="ECO:0000256" key="2">
    <source>
        <dbReference type="ARBA" id="ARBA00022729"/>
    </source>
</evidence>
<feature type="region of interest" description="Disordered" evidence="3">
    <location>
        <begin position="1"/>
        <end position="139"/>
    </location>
</feature>
<dbReference type="CDD" id="cd06416">
    <property type="entry name" value="GH25_Lys1-like"/>
    <property type="match status" value="1"/>
</dbReference>
<reference evidence="4" key="1">
    <citation type="submission" date="2022-11" db="EMBL/GenBank/DDBJ databases">
        <authorList>
            <person name="Kikuchi T."/>
        </authorList>
    </citation>
    <scope>NUCLEOTIDE SEQUENCE</scope>
    <source>
        <strain evidence="4">PS1010</strain>
    </source>
</reference>
<keyword evidence="5" id="KW-1185">Reference proteome</keyword>
<proteinExistence type="inferred from homology"/>
<dbReference type="Gene3D" id="3.20.20.80">
    <property type="entry name" value="Glycosidases"/>
    <property type="match status" value="1"/>
</dbReference>
<evidence type="ECO:0000313" key="5">
    <source>
        <dbReference type="Proteomes" id="UP001152747"/>
    </source>
</evidence>
<dbReference type="GO" id="GO:0045087">
    <property type="term" value="P:innate immune response"/>
    <property type="evidence" value="ECO:0007669"/>
    <property type="project" value="TreeGrafter"/>
</dbReference>
<dbReference type="SUPFAM" id="SSF51445">
    <property type="entry name" value="(Trans)glycosidases"/>
    <property type="match status" value="1"/>
</dbReference>
<dbReference type="GO" id="GO:0007165">
    <property type="term" value="P:signal transduction"/>
    <property type="evidence" value="ECO:0007669"/>
    <property type="project" value="TreeGrafter"/>
</dbReference>
<dbReference type="AlphaFoldDB" id="A0A9P1IDM3"/>
<feature type="compositionally biased region" description="Basic and acidic residues" evidence="3">
    <location>
        <begin position="96"/>
        <end position="111"/>
    </location>
</feature>
<keyword evidence="2" id="KW-0732">Signal</keyword>
<protein>
    <submittedName>
        <fullName evidence="4">Uncharacterized protein</fullName>
    </submittedName>
</protein>
<comment type="caution">
    <text evidence="4">The sequence shown here is derived from an EMBL/GenBank/DDBJ whole genome shotgun (WGS) entry which is preliminary data.</text>
</comment>
<gene>
    <name evidence="4" type="ORF">CAMP_LOCUS5407</name>
</gene>
<name>A0A9P1IDM3_9PELO</name>
<dbReference type="InterPro" id="IPR017853">
    <property type="entry name" value="GH"/>
</dbReference>
<evidence type="ECO:0000256" key="3">
    <source>
        <dbReference type="SAM" id="MobiDB-lite"/>
    </source>
</evidence>
<dbReference type="InterPro" id="IPR002053">
    <property type="entry name" value="Glyco_hydro_25"/>
</dbReference>
<dbReference type="PANTHER" id="PTHR23208">
    <property type="entry name" value="LYSOZYME PROTEIN"/>
    <property type="match status" value="1"/>
</dbReference>
<dbReference type="GO" id="GO:0016998">
    <property type="term" value="P:cell wall macromolecule catabolic process"/>
    <property type="evidence" value="ECO:0007669"/>
    <property type="project" value="InterPro"/>
</dbReference>
<evidence type="ECO:0000313" key="4">
    <source>
        <dbReference type="EMBL" id="CAI5442770.1"/>
    </source>
</evidence>